<dbReference type="EMBL" id="GG657757">
    <property type="protein sequence ID" value="EFL33951.1"/>
    <property type="molecule type" value="Genomic_DNA"/>
</dbReference>
<evidence type="ECO:0000313" key="2">
    <source>
        <dbReference type="Proteomes" id="UP000004184"/>
    </source>
</evidence>
<dbReference type="Pfam" id="PF22880">
    <property type="entry name" value="DUF7019"/>
    <property type="match status" value="1"/>
</dbReference>
<dbReference type="AlphaFoldDB" id="D9X5I8"/>
<protein>
    <submittedName>
        <fullName evidence="1">Predicted protein</fullName>
    </submittedName>
</protein>
<reference evidence="2" key="1">
    <citation type="submission" date="2009-02" db="EMBL/GenBank/DDBJ databases">
        <title>Annotation of Streptomyces viridochromogenes strain DSM 40736.</title>
        <authorList>
            <consortium name="The Broad Institute Genome Sequencing Platform"/>
            <consortium name="Broad Institute Microbial Sequencing Center"/>
            <person name="Fischbach M."/>
            <person name="Godfrey P."/>
            <person name="Ward D."/>
            <person name="Young S."/>
            <person name="Zeng Q."/>
            <person name="Koehrsen M."/>
            <person name="Alvarado L."/>
            <person name="Berlin A.M."/>
            <person name="Bochicchio J."/>
            <person name="Borenstein D."/>
            <person name="Chapman S.B."/>
            <person name="Chen Z."/>
            <person name="Engels R."/>
            <person name="Freedman E."/>
            <person name="Gellesch M."/>
            <person name="Goldberg J."/>
            <person name="Griggs A."/>
            <person name="Gujja S."/>
            <person name="Heilman E.R."/>
            <person name="Heiman D.I."/>
            <person name="Hepburn T.A."/>
            <person name="Howarth C."/>
            <person name="Jen D."/>
            <person name="Larson L."/>
            <person name="Lewis B."/>
            <person name="Mehta T."/>
            <person name="Park D."/>
            <person name="Pearson M."/>
            <person name="Richards J."/>
            <person name="Roberts A."/>
            <person name="Saif S."/>
            <person name="Shea T.D."/>
            <person name="Shenoy N."/>
            <person name="Sisk P."/>
            <person name="Stolte C."/>
            <person name="Sykes S.N."/>
            <person name="Thomson T."/>
            <person name="Walk T."/>
            <person name="White J."/>
            <person name="Yandava C."/>
            <person name="Straight P."/>
            <person name="Clardy J."/>
            <person name="Hung D."/>
            <person name="Kolter R."/>
            <person name="Mekalanos J."/>
            <person name="Walker S."/>
            <person name="Walsh C.T."/>
            <person name="Wieland-Brown L.C."/>
            <person name="Haas B."/>
            <person name="Nusbaum C."/>
            <person name="Birren B."/>
        </authorList>
    </citation>
    <scope>NUCLEOTIDE SEQUENCE [LARGE SCALE GENOMIC DNA]</scope>
    <source>
        <strain evidence="2">DSM 40736 / JCM 4977 / BCRC 1201 / Tue 494</strain>
    </source>
</reference>
<dbReference type="InterPro" id="IPR054284">
    <property type="entry name" value="DUF7019"/>
</dbReference>
<dbReference type="RefSeq" id="WP_003992058.1">
    <property type="nucleotide sequence ID" value="NZ_GG657757.1"/>
</dbReference>
<evidence type="ECO:0000313" key="1">
    <source>
        <dbReference type="EMBL" id="EFL33951.1"/>
    </source>
</evidence>
<keyword evidence="2" id="KW-1185">Reference proteome</keyword>
<name>D9X5I8_STRVT</name>
<organism evidence="1 2">
    <name type="scientific">Streptomyces viridochromogenes (strain DSM 40736 / JCM 4977 / BCRC 1201 / Tue 494)</name>
    <dbReference type="NCBI Taxonomy" id="591159"/>
    <lineage>
        <taxon>Bacteria</taxon>
        <taxon>Bacillati</taxon>
        <taxon>Actinomycetota</taxon>
        <taxon>Actinomycetes</taxon>
        <taxon>Kitasatosporales</taxon>
        <taxon>Streptomycetaceae</taxon>
        <taxon>Streptomyces</taxon>
    </lineage>
</organism>
<dbReference type="OrthoDB" id="3397153at2"/>
<proteinExistence type="predicted"/>
<sequence>MATTSRPPRSYLYISDSKVVSMFNQMPRRRLRKALKEVKFDLKLFGASLAEPADTRESRLAAVENFLEAAGLVGTLEAPSTYFRGVMSMRWSPLPPPHDAIVYFGGENEHSIIGLSGSIHHVLSSSTNLGPGQPPPQSSVSDTGIGPAFIGGSAAPALTSALETIAEIELDGLSTAQAAIDHHHRAVLAVNAKLKGPVFVAEFLAKRFTTTGILSTPASAMGALTGHHDLMMAMRRGGKNVVLGTPVYVAQLN</sequence>
<gene>
    <name evidence="1" type="ORF">SSQG_04469</name>
</gene>
<accession>D9X5I8</accession>
<dbReference type="Proteomes" id="UP000004184">
    <property type="component" value="Unassembled WGS sequence"/>
</dbReference>
<dbReference type="HOGENOM" id="CLU_1336064_0_0_11"/>
<dbReference type="NCBIfam" id="NF040893">
    <property type="entry name" value="SAVMC3_10250"/>
    <property type="match status" value="1"/>
</dbReference>